<dbReference type="EMBL" id="CAWUPB010001195">
    <property type="protein sequence ID" value="CAK7355469.1"/>
    <property type="molecule type" value="Genomic_DNA"/>
</dbReference>
<evidence type="ECO:0000313" key="2">
    <source>
        <dbReference type="EMBL" id="CAK7355469.1"/>
    </source>
</evidence>
<feature type="non-terminal residue" evidence="2">
    <location>
        <position position="77"/>
    </location>
</feature>
<name>A0AAV1SSA3_9ROSI</name>
<evidence type="ECO:0000313" key="3">
    <source>
        <dbReference type="Proteomes" id="UP001314170"/>
    </source>
</evidence>
<feature type="chain" id="PRO_5043539109" evidence="1">
    <location>
        <begin position="28"/>
        <end position="77"/>
    </location>
</feature>
<dbReference type="AlphaFoldDB" id="A0AAV1SSA3"/>
<proteinExistence type="predicted"/>
<organism evidence="2 3">
    <name type="scientific">Dovyalis caffra</name>
    <dbReference type="NCBI Taxonomy" id="77055"/>
    <lineage>
        <taxon>Eukaryota</taxon>
        <taxon>Viridiplantae</taxon>
        <taxon>Streptophyta</taxon>
        <taxon>Embryophyta</taxon>
        <taxon>Tracheophyta</taxon>
        <taxon>Spermatophyta</taxon>
        <taxon>Magnoliopsida</taxon>
        <taxon>eudicotyledons</taxon>
        <taxon>Gunneridae</taxon>
        <taxon>Pentapetalae</taxon>
        <taxon>rosids</taxon>
        <taxon>fabids</taxon>
        <taxon>Malpighiales</taxon>
        <taxon>Salicaceae</taxon>
        <taxon>Flacourtieae</taxon>
        <taxon>Dovyalis</taxon>
    </lineage>
</organism>
<reference evidence="2 3" key="1">
    <citation type="submission" date="2024-01" db="EMBL/GenBank/DDBJ databases">
        <authorList>
            <person name="Waweru B."/>
        </authorList>
    </citation>
    <scope>NUCLEOTIDE SEQUENCE [LARGE SCALE GENOMIC DNA]</scope>
</reference>
<gene>
    <name evidence="2" type="ORF">DCAF_LOCUS25729</name>
</gene>
<feature type="signal peptide" evidence="1">
    <location>
        <begin position="1"/>
        <end position="27"/>
    </location>
</feature>
<evidence type="ECO:0000256" key="1">
    <source>
        <dbReference type="SAM" id="SignalP"/>
    </source>
</evidence>
<comment type="caution">
    <text evidence="2">The sequence shown here is derived from an EMBL/GenBank/DDBJ whole genome shotgun (WGS) entry which is preliminary data.</text>
</comment>
<sequence>MAIGGPSEGRWIWCLCFLVKGNLLARCLRFDSENGLMARTTVMIVGEWLDELTRLAWEDETGFGNKVSRLSEASLLK</sequence>
<protein>
    <submittedName>
        <fullName evidence="2">Uncharacterized protein</fullName>
    </submittedName>
</protein>
<keyword evidence="3" id="KW-1185">Reference proteome</keyword>
<keyword evidence="1" id="KW-0732">Signal</keyword>
<dbReference type="Proteomes" id="UP001314170">
    <property type="component" value="Unassembled WGS sequence"/>
</dbReference>
<accession>A0AAV1SSA3</accession>